<feature type="region of interest" description="Disordered" evidence="1">
    <location>
        <begin position="699"/>
        <end position="748"/>
    </location>
</feature>
<evidence type="ECO:0000313" key="2">
    <source>
        <dbReference type="EMBL" id="KAJ7705817.1"/>
    </source>
</evidence>
<proteinExistence type="predicted"/>
<evidence type="ECO:0008006" key="4">
    <source>
        <dbReference type="Google" id="ProtNLM"/>
    </source>
</evidence>
<feature type="compositionally biased region" description="Basic and acidic residues" evidence="1">
    <location>
        <begin position="708"/>
        <end position="728"/>
    </location>
</feature>
<organism evidence="2 3">
    <name type="scientific">Mycena metata</name>
    <dbReference type="NCBI Taxonomy" id="1033252"/>
    <lineage>
        <taxon>Eukaryota</taxon>
        <taxon>Fungi</taxon>
        <taxon>Dikarya</taxon>
        <taxon>Basidiomycota</taxon>
        <taxon>Agaricomycotina</taxon>
        <taxon>Agaricomycetes</taxon>
        <taxon>Agaricomycetidae</taxon>
        <taxon>Agaricales</taxon>
        <taxon>Marasmiineae</taxon>
        <taxon>Mycenaceae</taxon>
        <taxon>Mycena</taxon>
    </lineage>
</organism>
<gene>
    <name evidence="2" type="ORF">B0H16DRAFT_1826393</name>
</gene>
<evidence type="ECO:0000256" key="1">
    <source>
        <dbReference type="SAM" id="MobiDB-lite"/>
    </source>
</evidence>
<protein>
    <recommendedName>
        <fullName evidence="4">MULE transposase domain-containing protein</fullName>
    </recommendedName>
</protein>
<comment type="caution">
    <text evidence="2">The sequence shown here is derived from an EMBL/GenBank/DDBJ whole genome shotgun (WGS) entry which is preliminary data.</text>
</comment>
<sequence length="806" mass="92766">MAPTRVCKKCRHEKDISSHNWKAKFGTNGFGITANCRRCLDQAANTMRQNRGAPEKENLEDENDASDFIGVDALAVDAYLEALSEAGDINVFSALVDISSLLEDQDEIEDIEEREIAHKLARLVWEAIGYRFLNSTTTRFEYNCAQSSSRQHKPKKSATAKGRDRAQFVTFPCQDIPEDVKKYVTDNPNMRAPQLWKEILKSYPQPDFTKKAVYNIWAQQQQKNWRRHENEVESARILLKEFSVHGSMYKAEPIPVPQDQNDGLTAICFALPSLLRKWGGQIREMALDSTCTPLVVINRIQRSKRELYIRSLIKHFVQTWETKTIQFLSDKEITEINGASAELPDEVKYQVCFWHSIRMVKGRLSVLGRRPAFYDADEAFKEFDWIDRLFVPQDQLDPSLRTEDRLKVAQQVIPTIKVRLAGQLLSTAPARPKLRINGNLKSVGQADTDAAALEKFVSSLDDDDEEDLEEDPDAVDRWDGPASWFEPGETSFATDKSYIFCPAPYHKQILRIFIRHFCEHPFPDRTADFRTSKQMRYDAVHEMYWFCHQRGLREVWGYTWAAWYCPAKYRLWARSSQPNFLGRWRTTIGGACVHGKDKGFKAEWQELRARPLGTCEYKIDLLRWLCWCGQQKYNAYNLCKHLVQAADPPDPAFFREVTRRRVLPIYRHPLLKPKDGSELDLDDADGSLTDGDNVVVQATPRGIKRKRAAGEELETPRRKKSTIDRGTGDDEADPIILSSSPIRPDDNLSEEQYDTQKFLQQHILELRKAADIIEGQLVTPFESRVWLKSIKDHNHCVPGLPAQIHE</sequence>
<evidence type="ECO:0000313" key="3">
    <source>
        <dbReference type="Proteomes" id="UP001215598"/>
    </source>
</evidence>
<dbReference type="Proteomes" id="UP001215598">
    <property type="component" value="Unassembled WGS sequence"/>
</dbReference>
<dbReference type="AlphaFoldDB" id="A0AAD7GUZ6"/>
<dbReference type="EMBL" id="JARKIB010000465">
    <property type="protein sequence ID" value="KAJ7705817.1"/>
    <property type="molecule type" value="Genomic_DNA"/>
</dbReference>
<accession>A0AAD7GUZ6</accession>
<reference evidence="2" key="1">
    <citation type="submission" date="2023-03" db="EMBL/GenBank/DDBJ databases">
        <title>Massive genome expansion in bonnet fungi (Mycena s.s.) driven by repeated elements and novel gene families across ecological guilds.</title>
        <authorList>
            <consortium name="Lawrence Berkeley National Laboratory"/>
            <person name="Harder C.B."/>
            <person name="Miyauchi S."/>
            <person name="Viragh M."/>
            <person name="Kuo A."/>
            <person name="Thoen E."/>
            <person name="Andreopoulos B."/>
            <person name="Lu D."/>
            <person name="Skrede I."/>
            <person name="Drula E."/>
            <person name="Henrissat B."/>
            <person name="Morin E."/>
            <person name="Kohler A."/>
            <person name="Barry K."/>
            <person name="LaButti K."/>
            <person name="Morin E."/>
            <person name="Salamov A."/>
            <person name="Lipzen A."/>
            <person name="Mereny Z."/>
            <person name="Hegedus B."/>
            <person name="Baldrian P."/>
            <person name="Stursova M."/>
            <person name="Weitz H."/>
            <person name="Taylor A."/>
            <person name="Grigoriev I.V."/>
            <person name="Nagy L.G."/>
            <person name="Martin F."/>
            <person name="Kauserud H."/>
        </authorList>
    </citation>
    <scope>NUCLEOTIDE SEQUENCE</scope>
    <source>
        <strain evidence="2">CBHHK182m</strain>
    </source>
</reference>
<name>A0AAD7GUZ6_9AGAR</name>
<keyword evidence="3" id="KW-1185">Reference proteome</keyword>